<evidence type="ECO:0000256" key="7">
    <source>
        <dbReference type="SAM" id="SignalP"/>
    </source>
</evidence>
<keyword evidence="2 6" id="KW-0812">Transmembrane</keyword>
<dbReference type="Pfam" id="PF12632">
    <property type="entry name" value="Vezatin"/>
    <property type="match status" value="1"/>
</dbReference>
<dbReference type="EMBL" id="JABAYA010000265">
    <property type="protein sequence ID" value="KAF7721439.1"/>
    <property type="molecule type" value="Genomic_DNA"/>
</dbReference>
<evidence type="ECO:0000256" key="6">
    <source>
        <dbReference type="SAM" id="Phobius"/>
    </source>
</evidence>
<evidence type="ECO:0000256" key="5">
    <source>
        <dbReference type="SAM" id="MobiDB-lite"/>
    </source>
</evidence>
<sequence>MLLSFIALIILSIPADRHVYSTEKVASAIVSFLKRYQAESQWPRFPMFAPLILRWILSSKTLFSTSLPDAQETAFEEEFKYIIVTSTLLNDMPGSKSSDLPTIRNNPNKSLNATSRTAFLMGIASTAVSAISCALWLAFKLINYYFEQQPTSPPNIVSISTVGLIHFTAFFLLYRNHRHTKIRHIHATALETLRKIVSLCQTNDAAIARVIDKLRELELVSQGSTLAPPESSSYASHSSKRHVLSRKVLETQRTMRNVSRLQFQQFVTAIQRIQPHVHHHNFSRLCDMYNVETFTTQQLDVEKIVKSTQYTITQLDQLTSAVRLKRRECLMRMLALDIMTTGHDSERMDYERNWEDVISIMSDLILHHRDCTQQISDILNSENCNSSKDLIAGEDNHDVNPQFHDLLHRLNTLEKYIQNVQAKLFLCRYDMRALHRDRGKNLNLIRNDSVFQIIGDRFGNIDQDFSHMLDQWEESKDVLLAISEKQHRKSTVSLPSPPSSPRQGNVISTQDTSHKPDITSAAPGMRRSLINAAAVACFLENKRRSRNTMTRQQERILLK</sequence>
<proteinExistence type="predicted"/>
<feature type="transmembrane region" description="Helical" evidence="6">
    <location>
        <begin position="155"/>
        <end position="174"/>
    </location>
</feature>
<comment type="subcellular location">
    <subcellularLocation>
        <location evidence="1">Endomembrane system</location>
    </subcellularLocation>
</comment>
<dbReference type="OrthoDB" id="2289371at2759"/>
<name>A0A8H7BI05_9FUNG</name>
<keyword evidence="7" id="KW-0732">Signal</keyword>
<evidence type="ECO:0000313" key="9">
    <source>
        <dbReference type="EMBL" id="KAF7721439.1"/>
    </source>
</evidence>
<comment type="caution">
    <text evidence="9">The sequence shown here is derived from an EMBL/GenBank/DDBJ whole genome shotgun (WGS) entry which is preliminary data.</text>
</comment>
<organism evidence="9 10">
    <name type="scientific">Apophysomyces ossiformis</name>
    <dbReference type="NCBI Taxonomy" id="679940"/>
    <lineage>
        <taxon>Eukaryota</taxon>
        <taxon>Fungi</taxon>
        <taxon>Fungi incertae sedis</taxon>
        <taxon>Mucoromycota</taxon>
        <taxon>Mucoromycotina</taxon>
        <taxon>Mucoromycetes</taxon>
        <taxon>Mucorales</taxon>
        <taxon>Mucorineae</taxon>
        <taxon>Mucoraceae</taxon>
        <taxon>Apophysomyces</taxon>
    </lineage>
</organism>
<dbReference type="InterPro" id="IPR026859">
    <property type="entry name" value="Myosin-bd"/>
</dbReference>
<dbReference type="GO" id="GO:0012505">
    <property type="term" value="C:endomembrane system"/>
    <property type="evidence" value="ECO:0007669"/>
    <property type="project" value="UniProtKB-SubCell"/>
</dbReference>
<keyword evidence="10" id="KW-1185">Reference proteome</keyword>
<evidence type="ECO:0000313" key="10">
    <source>
        <dbReference type="Proteomes" id="UP000605846"/>
    </source>
</evidence>
<dbReference type="AlphaFoldDB" id="A0A8H7BI05"/>
<keyword evidence="3 6" id="KW-1133">Transmembrane helix</keyword>
<feature type="compositionally biased region" description="Polar residues" evidence="5">
    <location>
        <begin position="502"/>
        <end position="511"/>
    </location>
</feature>
<feature type="region of interest" description="Disordered" evidence="5">
    <location>
        <begin position="488"/>
        <end position="521"/>
    </location>
</feature>
<feature type="transmembrane region" description="Helical" evidence="6">
    <location>
        <begin position="118"/>
        <end position="139"/>
    </location>
</feature>
<feature type="domain" description="Myosin-binding" evidence="8">
    <location>
        <begin position="156"/>
        <end position="424"/>
    </location>
</feature>
<evidence type="ECO:0000256" key="2">
    <source>
        <dbReference type="ARBA" id="ARBA00022692"/>
    </source>
</evidence>
<evidence type="ECO:0000256" key="3">
    <source>
        <dbReference type="ARBA" id="ARBA00022989"/>
    </source>
</evidence>
<feature type="signal peptide" evidence="7">
    <location>
        <begin position="1"/>
        <end position="17"/>
    </location>
</feature>
<feature type="chain" id="PRO_5034083017" description="Myosin-binding domain-containing protein" evidence="7">
    <location>
        <begin position="18"/>
        <end position="559"/>
    </location>
</feature>
<evidence type="ECO:0000256" key="1">
    <source>
        <dbReference type="ARBA" id="ARBA00004308"/>
    </source>
</evidence>
<reference evidence="9" key="1">
    <citation type="submission" date="2020-01" db="EMBL/GenBank/DDBJ databases">
        <title>Genome Sequencing of Three Apophysomyces-Like Fungal Strains Confirms a Novel Fungal Genus in the Mucoromycota with divergent Burkholderia-like Endosymbiotic Bacteria.</title>
        <authorList>
            <person name="Stajich J.E."/>
            <person name="Macias A.M."/>
            <person name="Carter-House D."/>
            <person name="Lovett B."/>
            <person name="Kasson L.R."/>
            <person name="Berry K."/>
            <person name="Grigoriev I."/>
            <person name="Chang Y."/>
            <person name="Spatafora J."/>
            <person name="Kasson M.T."/>
        </authorList>
    </citation>
    <scope>NUCLEOTIDE SEQUENCE</scope>
    <source>
        <strain evidence="9">NRRL A-21654</strain>
    </source>
</reference>
<evidence type="ECO:0000259" key="8">
    <source>
        <dbReference type="Pfam" id="PF12632"/>
    </source>
</evidence>
<protein>
    <recommendedName>
        <fullName evidence="8">Myosin-binding domain-containing protein</fullName>
    </recommendedName>
</protein>
<keyword evidence="4 6" id="KW-0472">Membrane</keyword>
<dbReference type="Proteomes" id="UP000605846">
    <property type="component" value="Unassembled WGS sequence"/>
</dbReference>
<dbReference type="GO" id="GO:0017022">
    <property type="term" value="F:myosin binding"/>
    <property type="evidence" value="ECO:0007669"/>
    <property type="project" value="InterPro"/>
</dbReference>
<accession>A0A8H7BI05</accession>
<evidence type="ECO:0000256" key="4">
    <source>
        <dbReference type="ARBA" id="ARBA00023136"/>
    </source>
</evidence>
<gene>
    <name evidence="9" type="ORF">EC973_004684</name>
</gene>